<feature type="domain" description="Hemerythrin-like" evidence="1">
    <location>
        <begin position="3"/>
        <end position="134"/>
    </location>
</feature>
<dbReference type="Proteomes" id="UP000045545">
    <property type="component" value="Unassembled WGS sequence"/>
</dbReference>
<dbReference type="OrthoDB" id="360658at2"/>
<sequence>MDIANLKRQHSEIMNQAKYILDNIENASVQQNIQEIVQTMNAMAGKLRIHLMNEDEYLYPPLLNHPDESLQAFAKTYISEMMEVTKAYSDYKSKYNTASKIENNLEGFIQETKQVFAVLANRVEREENELYPLLG</sequence>
<name>A0A0E4GC94_9FIRM</name>
<reference evidence="2 3" key="1">
    <citation type="submission" date="2015-03" db="EMBL/GenBank/DDBJ databases">
        <authorList>
            <person name="Murphy D."/>
        </authorList>
    </citation>
    <scope>NUCLEOTIDE SEQUENCE [LARGE SCALE GENOMIC DNA]</scope>
    <source>
        <strain evidence="2 3">OL-4</strain>
    </source>
</reference>
<dbReference type="AlphaFoldDB" id="A0A0E4GC94"/>
<evidence type="ECO:0000259" key="1">
    <source>
        <dbReference type="Pfam" id="PF01814"/>
    </source>
</evidence>
<dbReference type="EMBL" id="CGIH01000050">
    <property type="protein sequence ID" value="CFY07522.1"/>
    <property type="molecule type" value="Genomic_DNA"/>
</dbReference>
<dbReference type="InterPro" id="IPR012312">
    <property type="entry name" value="Hemerythrin-like"/>
</dbReference>
<evidence type="ECO:0000313" key="2">
    <source>
        <dbReference type="EMBL" id="CFY07522.1"/>
    </source>
</evidence>
<evidence type="ECO:0000313" key="3">
    <source>
        <dbReference type="Proteomes" id="UP000045545"/>
    </source>
</evidence>
<keyword evidence="3" id="KW-1185">Reference proteome</keyword>
<protein>
    <submittedName>
        <fullName evidence="2">Haemerythrin/HHE cation-binding motif</fullName>
    </submittedName>
</protein>
<dbReference type="Pfam" id="PF01814">
    <property type="entry name" value="Hemerythrin"/>
    <property type="match status" value="1"/>
</dbReference>
<organism evidence="2 3">
    <name type="scientific">Syntrophomonas zehnderi OL-4</name>
    <dbReference type="NCBI Taxonomy" id="690567"/>
    <lineage>
        <taxon>Bacteria</taxon>
        <taxon>Bacillati</taxon>
        <taxon>Bacillota</taxon>
        <taxon>Clostridia</taxon>
        <taxon>Eubacteriales</taxon>
        <taxon>Syntrophomonadaceae</taxon>
        <taxon>Syntrophomonas</taxon>
    </lineage>
</organism>
<dbReference type="STRING" id="690567.2663"/>
<dbReference type="RefSeq" id="WP_046499921.1">
    <property type="nucleotide sequence ID" value="NZ_CGIH01000050.1"/>
</dbReference>
<gene>
    <name evidence="2" type="ORF">2663</name>
</gene>
<proteinExistence type="predicted"/>
<dbReference type="Gene3D" id="1.20.120.520">
    <property type="entry name" value="nmb1532 protein domain like"/>
    <property type="match status" value="1"/>
</dbReference>
<accession>A0A0E4GC94</accession>